<organism evidence="1 2">
    <name type="scientific">Sphingomonas kaistensis</name>
    <dbReference type="NCBI Taxonomy" id="298708"/>
    <lineage>
        <taxon>Bacteria</taxon>
        <taxon>Pseudomonadati</taxon>
        <taxon>Pseudomonadota</taxon>
        <taxon>Alphaproteobacteria</taxon>
        <taxon>Sphingomonadales</taxon>
        <taxon>Sphingomonadaceae</taxon>
        <taxon>Sphingomonas</taxon>
    </lineage>
</organism>
<accession>A0ABZ2G028</accession>
<protein>
    <recommendedName>
        <fullName evidence="3">CobQ/CobB/MinD/ParA nucleotide binding domain-containing protein</fullName>
    </recommendedName>
</protein>
<evidence type="ECO:0000313" key="2">
    <source>
        <dbReference type="Proteomes" id="UP001382935"/>
    </source>
</evidence>
<keyword evidence="2" id="KW-1185">Reference proteome</keyword>
<reference evidence="1 2" key="1">
    <citation type="submission" date="2024-02" db="EMBL/GenBank/DDBJ databases">
        <title>Full genome sequence of Sphingomonas kaistensis.</title>
        <authorList>
            <person name="Poletto B.L."/>
            <person name="Silva G."/>
            <person name="Galante D."/>
            <person name="Campos K.R."/>
            <person name="Santos M.B.N."/>
            <person name="Sacchi C.T."/>
        </authorList>
    </citation>
    <scope>NUCLEOTIDE SEQUENCE [LARGE SCALE GENOMIC DNA]</scope>
    <source>
        <strain evidence="1 2">MA4R</strain>
    </source>
</reference>
<evidence type="ECO:0008006" key="3">
    <source>
        <dbReference type="Google" id="ProtNLM"/>
    </source>
</evidence>
<dbReference type="EMBL" id="CP145607">
    <property type="protein sequence ID" value="WWM69195.1"/>
    <property type="molecule type" value="Genomic_DNA"/>
</dbReference>
<gene>
    <name evidence="1" type="ORF">V6R86_00370</name>
</gene>
<name>A0ABZ2G028_9SPHN</name>
<dbReference type="InterPro" id="IPR027417">
    <property type="entry name" value="P-loop_NTPase"/>
</dbReference>
<dbReference type="Proteomes" id="UP001382935">
    <property type="component" value="Chromosome"/>
</dbReference>
<proteinExistence type="predicted"/>
<sequence>MVNDPQAPASTICAKETSSKLPLTVYAITTVKGGAGKTEFAECLEATHTLSGHRTTLIDVDDGNRGLVRRVGTANVLKVEWSTSVLAAPHWVARHSADTDAMIFDLGAGIDSSDLPVMAFLETAWRMLADRGARIIICAVVSTNAPTSNFVERLERRFGALGEVVVVCNNQDGSEAYPAEIAALTQQKIHLARLQSGIQAVRLSRRERLSSVIRTPDTGHFMACALMAKRILEVANQAFFKSLPITQGLEELKRLAQEAPKQFHYAINRRSHATDEIIGQNAILAVAEIALRRRGLIDDDILAAAKNYRLQHDRYIELTRAAPK</sequence>
<dbReference type="RefSeq" id="WP_338501104.1">
    <property type="nucleotide sequence ID" value="NZ_CP145607.1"/>
</dbReference>
<dbReference type="SUPFAM" id="SSF52540">
    <property type="entry name" value="P-loop containing nucleoside triphosphate hydrolases"/>
    <property type="match status" value="1"/>
</dbReference>
<dbReference type="Gene3D" id="3.40.50.300">
    <property type="entry name" value="P-loop containing nucleotide triphosphate hydrolases"/>
    <property type="match status" value="1"/>
</dbReference>
<evidence type="ECO:0000313" key="1">
    <source>
        <dbReference type="EMBL" id="WWM69195.1"/>
    </source>
</evidence>